<sequence>MMAAMETYDVIIVGAGMAGLTLALALEKGGLDVALIEKQPFDQILDAGFDGRASAIAYACFRQWKALGVGDELEAHACRMDEIFVTDGHLPGAASPKPLPFFLHFAAAEISDRTGDEPLGYMVENRITRQVLHRAVTERGITLKVPAAVVEHRETGSFAEIALDTGETLRAPLVVSAEGRKSSLREKAGIGHVSWDYPQSAVVCTVRMERPHNHIAYEHFLPSGPFAILPLTENRACIVWSETHAKAKALMQVTDGFFYDHLLARFGEFLGDIELIGPRFIYPLSLGLAEDMHKGRLALLGDAAHGIHPIAGQGLNLGLKDVAALAEVLIEAVRQGEDIGTEIVLERYAKWRRFDNVSTSVVMDGFVHLFSNGNPLLRAVRDVGMGLFNRVPALRKFVMEDAGAATGDLPKLLRGELV</sequence>
<evidence type="ECO:0000313" key="9">
    <source>
        <dbReference type="EMBL" id="EGF92056.1"/>
    </source>
</evidence>
<evidence type="ECO:0000259" key="8">
    <source>
        <dbReference type="Pfam" id="PF01494"/>
    </source>
</evidence>
<comment type="pathway">
    <text evidence="2">Cofactor biosynthesis; ubiquinone biosynthesis.</text>
</comment>
<reference evidence="10" key="1">
    <citation type="submission" date="2011-03" db="EMBL/GenBank/DDBJ databases">
        <title>Draft genome sequence of Brevundimonas diminuta.</title>
        <authorList>
            <person name="Brown P.J.B."/>
            <person name="Buechlein A."/>
            <person name="Hemmerich C."/>
            <person name="Brun Y.V."/>
        </authorList>
    </citation>
    <scope>NUCLEOTIDE SEQUENCE [LARGE SCALE GENOMIC DNA]</scope>
    <source>
        <strain evidence="10">C19</strain>
    </source>
</reference>
<dbReference type="GO" id="GO:0071949">
    <property type="term" value="F:FAD binding"/>
    <property type="evidence" value="ECO:0007669"/>
    <property type="project" value="InterPro"/>
</dbReference>
<dbReference type="STRING" id="715226.ABI_04880"/>
<dbReference type="HOGENOM" id="CLU_009665_8_1_5"/>
<keyword evidence="9" id="KW-0830">Ubiquinone</keyword>
<evidence type="ECO:0000256" key="7">
    <source>
        <dbReference type="ARBA" id="ARBA00023033"/>
    </source>
</evidence>
<comment type="similarity">
    <text evidence="3">Belongs to the UbiH/COQ6 family.</text>
</comment>
<dbReference type="EMBL" id="GL883077">
    <property type="protein sequence ID" value="EGF92056.1"/>
    <property type="molecule type" value="Genomic_DNA"/>
</dbReference>
<dbReference type="AlphaFoldDB" id="F4QK29"/>
<organism evidence="9 10">
    <name type="scientific">Asticcacaulis biprosthecium C19</name>
    <dbReference type="NCBI Taxonomy" id="715226"/>
    <lineage>
        <taxon>Bacteria</taxon>
        <taxon>Pseudomonadati</taxon>
        <taxon>Pseudomonadota</taxon>
        <taxon>Alphaproteobacteria</taxon>
        <taxon>Caulobacterales</taxon>
        <taxon>Caulobacteraceae</taxon>
        <taxon>Asticcacaulis</taxon>
    </lineage>
</organism>
<dbReference type="InterPro" id="IPR051205">
    <property type="entry name" value="UbiH/COQ6_monooxygenase"/>
</dbReference>
<feature type="domain" description="FAD-binding" evidence="8">
    <location>
        <begin position="8"/>
        <end position="337"/>
    </location>
</feature>
<gene>
    <name evidence="9" type="ORF">ABI_04880</name>
</gene>
<dbReference type="UniPathway" id="UPA00232"/>
<evidence type="ECO:0000256" key="5">
    <source>
        <dbReference type="ARBA" id="ARBA00022827"/>
    </source>
</evidence>
<keyword evidence="7" id="KW-0503">Monooxygenase</keyword>
<dbReference type="PROSITE" id="PS01304">
    <property type="entry name" value="UBIH"/>
    <property type="match status" value="1"/>
</dbReference>
<evidence type="ECO:0000256" key="6">
    <source>
        <dbReference type="ARBA" id="ARBA00023002"/>
    </source>
</evidence>
<dbReference type="NCBIfam" id="TIGR01988">
    <property type="entry name" value="Ubi-OHases"/>
    <property type="match status" value="1"/>
</dbReference>
<keyword evidence="10" id="KW-1185">Reference proteome</keyword>
<keyword evidence="4" id="KW-0285">Flavoprotein</keyword>
<evidence type="ECO:0000256" key="4">
    <source>
        <dbReference type="ARBA" id="ARBA00022630"/>
    </source>
</evidence>
<dbReference type="eggNOG" id="COG0654">
    <property type="taxonomic scope" value="Bacteria"/>
</dbReference>
<dbReference type="SUPFAM" id="SSF51905">
    <property type="entry name" value="FAD/NAD(P)-binding domain"/>
    <property type="match status" value="1"/>
</dbReference>
<comment type="cofactor">
    <cofactor evidence="1">
        <name>FAD</name>
        <dbReference type="ChEBI" id="CHEBI:57692"/>
    </cofactor>
</comment>
<dbReference type="GO" id="GO:0006744">
    <property type="term" value="P:ubiquinone biosynthetic process"/>
    <property type="evidence" value="ECO:0007669"/>
    <property type="project" value="UniProtKB-UniPathway"/>
</dbReference>
<evidence type="ECO:0000256" key="1">
    <source>
        <dbReference type="ARBA" id="ARBA00001974"/>
    </source>
</evidence>
<dbReference type="Gene3D" id="3.50.50.60">
    <property type="entry name" value="FAD/NAD(P)-binding domain"/>
    <property type="match status" value="2"/>
</dbReference>
<dbReference type="Pfam" id="PF01494">
    <property type="entry name" value="FAD_binding_3"/>
    <property type="match status" value="1"/>
</dbReference>
<dbReference type="GO" id="GO:0004497">
    <property type="term" value="F:monooxygenase activity"/>
    <property type="evidence" value="ECO:0007669"/>
    <property type="project" value="UniProtKB-KW"/>
</dbReference>
<dbReference type="FunFam" id="3.50.50.60:FF:000021">
    <property type="entry name" value="Ubiquinone biosynthesis monooxygenase COQ6"/>
    <property type="match status" value="1"/>
</dbReference>
<keyword evidence="6" id="KW-0560">Oxidoreductase</keyword>
<keyword evidence="5" id="KW-0274">FAD</keyword>
<dbReference type="InterPro" id="IPR002938">
    <property type="entry name" value="FAD-bd"/>
</dbReference>
<evidence type="ECO:0000256" key="2">
    <source>
        <dbReference type="ARBA" id="ARBA00004749"/>
    </source>
</evidence>
<dbReference type="RefSeq" id="WP_006271226.1">
    <property type="nucleotide sequence ID" value="NZ_GL883077.1"/>
</dbReference>
<proteinExistence type="inferred from homology"/>
<dbReference type="InterPro" id="IPR018168">
    <property type="entry name" value="Ubi_Hdrlase_CS"/>
</dbReference>
<evidence type="ECO:0000313" key="10">
    <source>
        <dbReference type="Proteomes" id="UP000006512"/>
    </source>
</evidence>
<dbReference type="PANTHER" id="PTHR43876">
    <property type="entry name" value="UBIQUINONE BIOSYNTHESIS MONOOXYGENASE COQ6, MITOCHONDRIAL"/>
    <property type="match status" value="1"/>
</dbReference>
<dbReference type="InterPro" id="IPR010971">
    <property type="entry name" value="UbiH/COQ6"/>
</dbReference>
<evidence type="ECO:0000256" key="3">
    <source>
        <dbReference type="ARBA" id="ARBA00005349"/>
    </source>
</evidence>
<dbReference type="GO" id="GO:0110142">
    <property type="term" value="C:ubiquinone biosynthesis complex"/>
    <property type="evidence" value="ECO:0007669"/>
    <property type="project" value="UniProtKB-ARBA"/>
</dbReference>
<dbReference type="PANTHER" id="PTHR43876:SF7">
    <property type="entry name" value="UBIQUINONE BIOSYNTHESIS MONOOXYGENASE COQ6, MITOCHONDRIAL"/>
    <property type="match status" value="1"/>
</dbReference>
<protein>
    <submittedName>
        <fullName evidence="9">Ubiquinone biosynthesis hydroxylase, UbiH/UbiF/VisC/COQ6 family protein</fullName>
    </submittedName>
</protein>
<dbReference type="Proteomes" id="UP000006512">
    <property type="component" value="Unassembled WGS sequence"/>
</dbReference>
<accession>F4QK29</accession>
<name>F4QK29_9CAUL</name>
<dbReference type="GO" id="GO:0016705">
    <property type="term" value="F:oxidoreductase activity, acting on paired donors, with incorporation or reduction of molecular oxygen"/>
    <property type="evidence" value="ECO:0007669"/>
    <property type="project" value="InterPro"/>
</dbReference>
<dbReference type="InterPro" id="IPR036188">
    <property type="entry name" value="FAD/NAD-bd_sf"/>
</dbReference>
<dbReference type="PRINTS" id="PR00420">
    <property type="entry name" value="RNGMNOXGNASE"/>
</dbReference>